<dbReference type="AlphaFoldDB" id="A0A158Q6H8"/>
<feature type="repeat" description="RCC1" evidence="2">
    <location>
        <begin position="873"/>
        <end position="923"/>
    </location>
</feature>
<proteinExistence type="predicted"/>
<feature type="repeat" description="RCC1" evidence="2">
    <location>
        <begin position="1057"/>
        <end position="1111"/>
    </location>
</feature>
<protein>
    <submittedName>
        <fullName evidence="7">Mic1 domain-containing protein</fullName>
    </submittedName>
</protein>
<dbReference type="EMBL" id="UYYG01000164">
    <property type="protein sequence ID" value="VDN53691.1"/>
    <property type="molecule type" value="Genomic_DNA"/>
</dbReference>
<dbReference type="PANTHER" id="PTHR22870">
    <property type="entry name" value="REGULATOR OF CHROMOSOME CONDENSATION"/>
    <property type="match status" value="1"/>
</dbReference>
<dbReference type="OrthoDB" id="10256179at2759"/>
<feature type="repeat" description="RCC1" evidence="2">
    <location>
        <begin position="769"/>
        <end position="818"/>
    </location>
</feature>
<dbReference type="Proteomes" id="UP000038040">
    <property type="component" value="Unplaced"/>
</dbReference>
<gene>
    <name evidence="4" type="ORF">DME_LOCUS3664</name>
</gene>
<evidence type="ECO:0000313" key="5">
    <source>
        <dbReference type="Proteomes" id="UP000038040"/>
    </source>
</evidence>
<feature type="repeat" description="RCC1" evidence="2">
    <location>
        <begin position="1005"/>
        <end position="1056"/>
    </location>
</feature>
<evidence type="ECO:0000313" key="6">
    <source>
        <dbReference type="Proteomes" id="UP000274756"/>
    </source>
</evidence>
<evidence type="ECO:0000259" key="3">
    <source>
        <dbReference type="Pfam" id="PF25390"/>
    </source>
</evidence>
<dbReference type="PANTHER" id="PTHR22870:SF408">
    <property type="entry name" value="OS09G0560450 PROTEIN"/>
    <property type="match status" value="1"/>
</dbReference>
<name>A0A158Q6H8_DRAME</name>
<feature type="repeat" description="RCC1" evidence="2">
    <location>
        <begin position="819"/>
        <end position="872"/>
    </location>
</feature>
<dbReference type="Pfam" id="PF00415">
    <property type="entry name" value="RCC1"/>
    <property type="match status" value="2"/>
</dbReference>
<dbReference type="SUPFAM" id="SSF50985">
    <property type="entry name" value="RCC1/BLIP-II"/>
    <property type="match status" value="2"/>
</dbReference>
<reference evidence="7" key="1">
    <citation type="submission" date="2016-04" db="UniProtKB">
        <authorList>
            <consortium name="WormBaseParasite"/>
        </authorList>
    </citation>
    <scope>IDENTIFICATION</scope>
</reference>
<evidence type="ECO:0000313" key="4">
    <source>
        <dbReference type="EMBL" id="VDN53691.1"/>
    </source>
</evidence>
<dbReference type="Pfam" id="PF25390">
    <property type="entry name" value="WD40_RLD"/>
    <property type="match status" value="1"/>
</dbReference>
<reference evidence="4 6" key="2">
    <citation type="submission" date="2018-11" db="EMBL/GenBank/DDBJ databases">
        <authorList>
            <consortium name="Pathogen Informatics"/>
        </authorList>
    </citation>
    <scope>NUCLEOTIDE SEQUENCE [LARGE SCALE GENOMIC DNA]</scope>
</reference>
<dbReference type="Gene3D" id="2.130.10.30">
    <property type="entry name" value="Regulator of chromosome condensation 1/beta-lactamase-inhibitor protein II"/>
    <property type="match status" value="2"/>
</dbReference>
<evidence type="ECO:0000313" key="7">
    <source>
        <dbReference type="WBParaSite" id="DME_0001014201-mRNA-1"/>
    </source>
</evidence>
<dbReference type="PRINTS" id="PR00633">
    <property type="entry name" value="RCCNDNSATION"/>
</dbReference>
<feature type="domain" description="RCC1-like" evidence="3">
    <location>
        <begin position="690"/>
        <end position="932"/>
    </location>
</feature>
<dbReference type="WBParaSite" id="DME_0001014201-mRNA-1">
    <property type="protein sequence ID" value="DME_0001014201-mRNA-1"/>
    <property type="gene ID" value="DME_0001014201"/>
</dbReference>
<dbReference type="InterPro" id="IPR000408">
    <property type="entry name" value="Reg_chr_condens"/>
</dbReference>
<keyword evidence="1" id="KW-0677">Repeat</keyword>
<dbReference type="Proteomes" id="UP000274756">
    <property type="component" value="Unassembled WGS sequence"/>
</dbReference>
<dbReference type="STRING" id="318479.A0A158Q6H8"/>
<dbReference type="InterPro" id="IPR009091">
    <property type="entry name" value="RCC1/BLIP-II"/>
</dbReference>
<dbReference type="InterPro" id="IPR058923">
    <property type="entry name" value="RCC1-like_dom"/>
</dbReference>
<sequence length="1365" mass="154416">MAYKWEKEVCDEGISAGESIIDYTFISENGFLLIVLLTDFVSLLLMRCDFPFRKTPLRNDGRRFYISVLSDGLLSDQVRVESRNIIRGEGTEEGGKEEKEGEGFFSAEKIFSGNLKVNYFGGSNRAKQSKTVSIKSFSPKWSEASTLCLLPNATSIALVLPNGNILLVPMKKDIPWGRNILSNDDKSVILIDTEVSEYECLHVPTAAVSYDALYYNRTFVLYSNKAGQIRIIDLTVRKVSIVIQAPESIHALHSIISDHSVHLLVTGFTGAQWFLPLEIDGNSLRGTLGQVIPSELQKVDDHHALNVLHNQQISSLNFEKNEISIYEDIHLKHLVHTFPVPENTWLVHIAENAIFAISNQTSVFFAVHLGLVPPFYPFTFEELKPCFPNEKILGTIPVISSDPVPSWIAVTDKQLLSVLPKTCLEQMIADIAERNNYSLEICDNIAKRFHYDRNTYYMEIIGLTLKKMDLSNDNSLKLSMLMKLALDVPLDVDVVLDVFEEFGVSYLFLPYVLNQCEADANNEHRHKVVNLYLSRLKKFPAEKEFIEQQLRIFLIKYRDVCGDIESLLENNFWSCISVVVSRNLRNMEYLSSYLASNKTWPVDQPFHIVKSLSLLNWNMITIVDLLLARLCDFLPFLKSAWQIRIFAKIAQQHIEKYPRLSIILYTLSMLRLLNSTISINYSKLITNSIVSCGSNCSAVVSEDESLVFWGEFCSGTIKGKDIGKQSYSDSFGISRAFNMCLIPLMPDMPDRICSVSCGTEHVLCLTVCGEVYSFGSNRFGQCGTGNKLEVQQPTRIEGYIGVRCIRAGHYHSMLIDSGGRVFAWGWSLYGQLGLNRKKCNEDVTLPMLVESIREPVIDISCGYAHTVFLTASGSVLTCGCNTYGQLGCEKQLKKRYCPDVIPFTEKVIMISSKFFHSLAITETQRIFQWGISPQTLRMKMYILRRFRSAAKEAINNAPACVEKMPENRELGVEHQMPLQVEHLIPDRIAFIDAGYTHNAIVTTTGSLYTWGKSFDMQLGHGNKKEQEEPHQVFEPKGIIWRYVSCGLDFTVAVASDGSVYAWGRNDRGHLGIRRKSVPSAPRKLIIKNGKGITKSIQINNNENTCIPIATKLPFVIAFTKIGIIILNEQYLKCIVVDDLSLDVCCAKFIRLLKKADPNAISEISTYLLKNPVDCFASIFVHLLAGDLVNATQVFSRILKSNISIMNEGLLNKHSESSNKGKIDLLIDMFWELITKQSNFLIQWNALSNLQSFLISNDILLQNKRLNAHIPLIFINSDERLLKLQPSDKLKLVENWKCDVLLNSIVQIPQKDIANMGARIRYWNCCGTIEKYNNMRNIPTNDRKRVCSKCSEVWKQAVKSKLAKIF</sequence>
<dbReference type="PROSITE" id="PS50012">
    <property type="entry name" value="RCC1_3"/>
    <property type="match status" value="5"/>
</dbReference>
<evidence type="ECO:0000256" key="1">
    <source>
        <dbReference type="ARBA" id="ARBA00022737"/>
    </source>
</evidence>
<evidence type="ECO:0000256" key="2">
    <source>
        <dbReference type="PROSITE-ProRule" id="PRU00235"/>
    </source>
</evidence>
<dbReference type="InterPro" id="IPR051210">
    <property type="entry name" value="Ub_ligase/GEF_domain"/>
</dbReference>
<organism evidence="5 7">
    <name type="scientific">Dracunculus medinensis</name>
    <name type="common">Guinea worm</name>
    <dbReference type="NCBI Taxonomy" id="318479"/>
    <lineage>
        <taxon>Eukaryota</taxon>
        <taxon>Metazoa</taxon>
        <taxon>Ecdysozoa</taxon>
        <taxon>Nematoda</taxon>
        <taxon>Chromadorea</taxon>
        <taxon>Rhabditida</taxon>
        <taxon>Spirurina</taxon>
        <taxon>Dracunculoidea</taxon>
        <taxon>Dracunculidae</taxon>
        <taxon>Dracunculus</taxon>
    </lineage>
</organism>
<accession>A0A158Q6H8</accession>
<keyword evidence="6" id="KW-1185">Reference proteome</keyword>